<evidence type="ECO:0000313" key="4">
    <source>
        <dbReference type="EMBL" id="OJG18068.1"/>
    </source>
</evidence>
<dbReference type="STRING" id="214095.RU97_GL002141"/>
<evidence type="ECO:0000313" key="5">
    <source>
        <dbReference type="Proteomes" id="UP000181884"/>
    </source>
</evidence>
<evidence type="ECO:0000256" key="1">
    <source>
        <dbReference type="ARBA" id="ARBA00023015"/>
    </source>
</evidence>
<reference evidence="4 5" key="1">
    <citation type="submission" date="2014-12" db="EMBL/GenBank/DDBJ databases">
        <title>Draft genome sequences of 29 type strains of Enterococci.</title>
        <authorList>
            <person name="Zhong Z."/>
            <person name="Sun Z."/>
            <person name="Liu W."/>
            <person name="Zhang W."/>
            <person name="Zhang H."/>
        </authorList>
    </citation>
    <scope>NUCLEOTIDE SEQUENCE [LARGE SCALE GENOMIC DNA]</scope>
    <source>
        <strain evidence="4 5">DSM 17029</strain>
    </source>
</reference>
<name>A0A1L8RE88_9ENTE</name>
<dbReference type="InterPro" id="IPR007737">
    <property type="entry name" value="Mga_HTH"/>
</dbReference>
<proteinExistence type="predicted"/>
<sequence length="506" mass="58649">MSFFFTVGAFFVTVEKRARGGTMDLRALLGNTLKRQLMLLEALHTKGERTSEELMAELDCSLPVLLNDIRFIAQELPAFAIEKHKGFYHLKLAEQTDFGQVYRWALAQSPECQILEVLLYEHCENIAELAKQLFLSFSKTQRALKRVEQELQKLMIQLHYRPLRLGGSEPVIRHLYYRYFQERQLGLSHLFSELEARDITLFVDQFLEQNGFRYQRIFVERARLSFVISMWRIKRGHRIAPKRRTFQLPEGKTWTNCSQALQARLGLKLSERKAQDALWLHYHDELIFSADHLEQALTDPIYHRRFQWHRQLIDCFDQLLQTPLSGTERERLTVLLQNASFLYPAACPPLDVLRRPRQDFLSVVAQMDLQAVTGTYQMIAAFLADSGWHPDFGELYTYLLLSGTSEVLLRLKQQTSSQILLVSDLTPTVEFFLLEQIQRLIYGRYQLLIQSHYQESDLSQLVIDAVITTGPDTDLGVPTLVIDPALSPATIAKLQQLVNHLSNHKN</sequence>
<keyword evidence="1" id="KW-0805">Transcription regulation</keyword>
<dbReference type="AlphaFoldDB" id="A0A1L8RE88"/>
<keyword evidence="2" id="KW-0804">Transcription</keyword>
<protein>
    <recommendedName>
        <fullName evidence="3">Mga helix-turn-helix domain-containing protein</fullName>
    </recommendedName>
</protein>
<organism evidence="4 5">
    <name type="scientific">Enterococcus canis</name>
    <dbReference type="NCBI Taxonomy" id="214095"/>
    <lineage>
        <taxon>Bacteria</taxon>
        <taxon>Bacillati</taxon>
        <taxon>Bacillota</taxon>
        <taxon>Bacilli</taxon>
        <taxon>Lactobacillales</taxon>
        <taxon>Enterococcaceae</taxon>
        <taxon>Enterococcus</taxon>
    </lineage>
</organism>
<keyword evidence="5" id="KW-1185">Reference proteome</keyword>
<feature type="domain" description="Mga helix-turn-helix" evidence="3">
    <location>
        <begin position="97"/>
        <end position="180"/>
    </location>
</feature>
<dbReference type="Pfam" id="PF05043">
    <property type="entry name" value="Mga"/>
    <property type="match status" value="1"/>
</dbReference>
<dbReference type="InterPro" id="IPR050661">
    <property type="entry name" value="BglG_antiterminators"/>
</dbReference>
<dbReference type="EMBL" id="JXKH01000005">
    <property type="protein sequence ID" value="OJG18068.1"/>
    <property type="molecule type" value="Genomic_DNA"/>
</dbReference>
<evidence type="ECO:0000256" key="2">
    <source>
        <dbReference type="ARBA" id="ARBA00023163"/>
    </source>
</evidence>
<dbReference type="PANTHER" id="PTHR30185:SF18">
    <property type="entry name" value="TRANSCRIPTIONAL REGULATOR MTLR"/>
    <property type="match status" value="1"/>
</dbReference>
<gene>
    <name evidence="4" type="ORF">RU97_GL002141</name>
</gene>
<dbReference type="Proteomes" id="UP000181884">
    <property type="component" value="Unassembled WGS sequence"/>
</dbReference>
<accession>A0A1L8RE88</accession>
<evidence type="ECO:0000259" key="3">
    <source>
        <dbReference type="Pfam" id="PF05043"/>
    </source>
</evidence>
<dbReference type="PANTHER" id="PTHR30185">
    <property type="entry name" value="CRYPTIC BETA-GLUCOSIDE BGL OPERON ANTITERMINATOR"/>
    <property type="match status" value="1"/>
</dbReference>
<comment type="caution">
    <text evidence="4">The sequence shown here is derived from an EMBL/GenBank/DDBJ whole genome shotgun (WGS) entry which is preliminary data.</text>
</comment>